<dbReference type="AlphaFoldDB" id="A0A9D4SX34"/>
<proteinExistence type="predicted"/>
<reference evidence="1" key="2">
    <citation type="submission" date="2021-09" db="EMBL/GenBank/DDBJ databases">
        <authorList>
            <person name="Jia N."/>
            <person name="Wang J."/>
            <person name="Shi W."/>
            <person name="Du L."/>
            <person name="Sun Y."/>
            <person name="Zhan W."/>
            <person name="Jiang J."/>
            <person name="Wang Q."/>
            <person name="Zhang B."/>
            <person name="Ji P."/>
            <person name="Sakyi L.B."/>
            <person name="Cui X."/>
            <person name="Yuan T."/>
            <person name="Jiang B."/>
            <person name="Yang W."/>
            <person name="Lam T.T.-Y."/>
            <person name="Chang Q."/>
            <person name="Ding S."/>
            <person name="Wang X."/>
            <person name="Zhu J."/>
            <person name="Ruan X."/>
            <person name="Zhao L."/>
            <person name="Wei J."/>
            <person name="Que T."/>
            <person name="Du C."/>
            <person name="Cheng J."/>
            <person name="Dai P."/>
            <person name="Han X."/>
            <person name="Huang E."/>
            <person name="Gao Y."/>
            <person name="Liu J."/>
            <person name="Shao H."/>
            <person name="Ye R."/>
            <person name="Li L."/>
            <person name="Wei W."/>
            <person name="Wang X."/>
            <person name="Wang C."/>
            <person name="Huo Q."/>
            <person name="Li W."/>
            <person name="Guo W."/>
            <person name="Chen H."/>
            <person name="Chen S."/>
            <person name="Zhou L."/>
            <person name="Zhou L."/>
            <person name="Ni X."/>
            <person name="Tian J."/>
            <person name="Zhou Y."/>
            <person name="Sheng Y."/>
            <person name="Liu T."/>
            <person name="Pan Y."/>
            <person name="Xia L."/>
            <person name="Li J."/>
            <person name="Zhao F."/>
            <person name="Cao W."/>
        </authorList>
    </citation>
    <scope>NUCLEOTIDE SEQUENCE</scope>
    <source>
        <strain evidence="1">Rsan-2018</strain>
        <tissue evidence="1">Larvae</tissue>
    </source>
</reference>
<dbReference type="Proteomes" id="UP000821837">
    <property type="component" value="Unassembled WGS sequence"/>
</dbReference>
<comment type="caution">
    <text evidence="1">The sequence shown here is derived from an EMBL/GenBank/DDBJ whole genome shotgun (WGS) entry which is preliminary data.</text>
</comment>
<reference evidence="1" key="1">
    <citation type="journal article" date="2020" name="Cell">
        <title>Large-Scale Comparative Analyses of Tick Genomes Elucidate Their Genetic Diversity and Vector Capacities.</title>
        <authorList>
            <consortium name="Tick Genome and Microbiome Consortium (TIGMIC)"/>
            <person name="Jia N."/>
            <person name="Wang J."/>
            <person name="Shi W."/>
            <person name="Du L."/>
            <person name="Sun Y."/>
            <person name="Zhan W."/>
            <person name="Jiang J.F."/>
            <person name="Wang Q."/>
            <person name="Zhang B."/>
            <person name="Ji P."/>
            <person name="Bell-Sakyi L."/>
            <person name="Cui X.M."/>
            <person name="Yuan T.T."/>
            <person name="Jiang B.G."/>
            <person name="Yang W.F."/>
            <person name="Lam T.T."/>
            <person name="Chang Q.C."/>
            <person name="Ding S.J."/>
            <person name="Wang X.J."/>
            <person name="Zhu J.G."/>
            <person name="Ruan X.D."/>
            <person name="Zhao L."/>
            <person name="Wei J.T."/>
            <person name="Ye R.Z."/>
            <person name="Que T.C."/>
            <person name="Du C.H."/>
            <person name="Zhou Y.H."/>
            <person name="Cheng J.X."/>
            <person name="Dai P.F."/>
            <person name="Guo W.B."/>
            <person name="Han X.H."/>
            <person name="Huang E.J."/>
            <person name="Li L.F."/>
            <person name="Wei W."/>
            <person name="Gao Y.C."/>
            <person name="Liu J.Z."/>
            <person name="Shao H.Z."/>
            <person name="Wang X."/>
            <person name="Wang C.C."/>
            <person name="Yang T.C."/>
            <person name="Huo Q.B."/>
            <person name="Li W."/>
            <person name="Chen H.Y."/>
            <person name="Chen S.E."/>
            <person name="Zhou L.G."/>
            <person name="Ni X.B."/>
            <person name="Tian J.H."/>
            <person name="Sheng Y."/>
            <person name="Liu T."/>
            <person name="Pan Y.S."/>
            <person name="Xia L.Y."/>
            <person name="Li J."/>
            <person name="Zhao F."/>
            <person name="Cao W.C."/>
        </authorList>
    </citation>
    <scope>NUCLEOTIDE SEQUENCE</scope>
    <source>
        <strain evidence="1">Rsan-2018</strain>
    </source>
</reference>
<protein>
    <submittedName>
        <fullName evidence="1">Uncharacterized protein</fullName>
    </submittedName>
</protein>
<dbReference type="EMBL" id="JABSTV010001250">
    <property type="protein sequence ID" value="KAH7957082.1"/>
    <property type="molecule type" value="Genomic_DNA"/>
</dbReference>
<name>A0A9D4SX34_RHISA</name>
<evidence type="ECO:0000313" key="1">
    <source>
        <dbReference type="EMBL" id="KAH7957082.1"/>
    </source>
</evidence>
<accession>A0A9D4SX34</accession>
<organism evidence="1 2">
    <name type="scientific">Rhipicephalus sanguineus</name>
    <name type="common">Brown dog tick</name>
    <name type="synonym">Ixodes sanguineus</name>
    <dbReference type="NCBI Taxonomy" id="34632"/>
    <lineage>
        <taxon>Eukaryota</taxon>
        <taxon>Metazoa</taxon>
        <taxon>Ecdysozoa</taxon>
        <taxon>Arthropoda</taxon>
        <taxon>Chelicerata</taxon>
        <taxon>Arachnida</taxon>
        <taxon>Acari</taxon>
        <taxon>Parasitiformes</taxon>
        <taxon>Ixodida</taxon>
        <taxon>Ixodoidea</taxon>
        <taxon>Ixodidae</taxon>
        <taxon>Rhipicephalinae</taxon>
        <taxon>Rhipicephalus</taxon>
        <taxon>Rhipicephalus</taxon>
    </lineage>
</organism>
<gene>
    <name evidence="1" type="ORF">HPB52_015087</name>
</gene>
<sequence length="101" mass="11477">MDELNWLHPTLLSCRQPFYLARRTPSRGSGIKELGLREIALVASKILHVDPFTRHNATQRLQLDCLDRKTMRMVAGLPQYYSAADLYAHAANALQDVAEQQ</sequence>
<evidence type="ECO:0000313" key="2">
    <source>
        <dbReference type="Proteomes" id="UP000821837"/>
    </source>
</evidence>
<keyword evidence="2" id="KW-1185">Reference proteome</keyword>